<protein>
    <submittedName>
        <fullName evidence="1">Uncharacterized protein</fullName>
    </submittedName>
</protein>
<name>A0A2H3DPG7_ARMGA</name>
<reference evidence="2" key="1">
    <citation type="journal article" date="2017" name="Nat. Ecol. Evol.">
        <title>Genome expansion and lineage-specific genetic innovations in the forest pathogenic fungi Armillaria.</title>
        <authorList>
            <person name="Sipos G."/>
            <person name="Prasanna A.N."/>
            <person name="Walter M.C."/>
            <person name="O'Connor E."/>
            <person name="Balint B."/>
            <person name="Krizsan K."/>
            <person name="Kiss B."/>
            <person name="Hess J."/>
            <person name="Varga T."/>
            <person name="Slot J."/>
            <person name="Riley R."/>
            <person name="Boka B."/>
            <person name="Rigling D."/>
            <person name="Barry K."/>
            <person name="Lee J."/>
            <person name="Mihaltcheva S."/>
            <person name="LaButti K."/>
            <person name="Lipzen A."/>
            <person name="Waldron R."/>
            <person name="Moloney N.M."/>
            <person name="Sperisen C."/>
            <person name="Kredics L."/>
            <person name="Vagvoelgyi C."/>
            <person name="Patrignani A."/>
            <person name="Fitzpatrick D."/>
            <person name="Nagy I."/>
            <person name="Doyle S."/>
            <person name="Anderson J.B."/>
            <person name="Grigoriev I.V."/>
            <person name="Gueldener U."/>
            <person name="Muensterkoetter M."/>
            <person name="Nagy L.G."/>
        </authorList>
    </citation>
    <scope>NUCLEOTIDE SEQUENCE [LARGE SCALE GENOMIC DNA]</scope>
    <source>
        <strain evidence="2">Ar21-2</strain>
    </source>
</reference>
<dbReference type="AlphaFoldDB" id="A0A2H3DPG7"/>
<evidence type="ECO:0000313" key="1">
    <source>
        <dbReference type="EMBL" id="PBK93362.1"/>
    </source>
</evidence>
<accession>A0A2H3DPG7</accession>
<organism evidence="1 2">
    <name type="scientific">Armillaria gallica</name>
    <name type="common">Bulbous honey fungus</name>
    <name type="synonym">Armillaria bulbosa</name>
    <dbReference type="NCBI Taxonomy" id="47427"/>
    <lineage>
        <taxon>Eukaryota</taxon>
        <taxon>Fungi</taxon>
        <taxon>Dikarya</taxon>
        <taxon>Basidiomycota</taxon>
        <taxon>Agaricomycotina</taxon>
        <taxon>Agaricomycetes</taxon>
        <taxon>Agaricomycetidae</taxon>
        <taxon>Agaricales</taxon>
        <taxon>Marasmiineae</taxon>
        <taxon>Physalacriaceae</taxon>
        <taxon>Armillaria</taxon>
    </lineage>
</organism>
<dbReference type="Proteomes" id="UP000217790">
    <property type="component" value="Unassembled WGS sequence"/>
</dbReference>
<proteinExistence type="predicted"/>
<dbReference type="OrthoDB" id="3111537at2759"/>
<dbReference type="EMBL" id="KZ293656">
    <property type="protein sequence ID" value="PBK93362.1"/>
    <property type="molecule type" value="Genomic_DNA"/>
</dbReference>
<evidence type="ECO:0000313" key="2">
    <source>
        <dbReference type="Proteomes" id="UP000217790"/>
    </source>
</evidence>
<keyword evidence="2" id="KW-1185">Reference proteome</keyword>
<gene>
    <name evidence="1" type="ORF">ARMGADRAFT_1030018</name>
</gene>
<dbReference type="InParanoid" id="A0A2H3DPG7"/>
<sequence>MNDTGTKMMRFRRENMAAMTTQRRMEPTNLHLSLATAFYTPSRASSVIPSYGDEQLTTTVHLHRHDISSPDASYEGYWSSRGRVTESGFQLPKSRRGYAIEVCEPLKSEMWFSGPDMRIQRERHG</sequence>